<reference evidence="1" key="1">
    <citation type="submission" date="2021-09" db="EMBL/GenBank/DDBJ databases">
        <authorList>
            <consortium name="AG Swart"/>
            <person name="Singh M."/>
            <person name="Singh A."/>
            <person name="Seah K."/>
            <person name="Emmerich C."/>
        </authorList>
    </citation>
    <scope>NUCLEOTIDE SEQUENCE</scope>
    <source>
        <strain evidence="1">ATCC30299</strain>
    </source>
</reference>
<name>A0AAU9KEW6_9CILI</name>
<proteinExistence type="predicted"/>
<sequence>MEQNDAVKVQINKKPTNSSSTGSITKLIKFLNLNENFAMRASPLKSSRILSNPKLHRTLNEKVFALPSLRSIVKHRLCDSTCPNSTVVFNKISSLSDFGKINKPNIKQNQKPVENKAHTAKVRPIHQFSNKIKRPKRRFNPKLCIYGSTKPINANEITCTDQDDISSPPSTYRSDMKILKLKNLSHDFETRPIFDMVTYRSTEYTQKVSTAKKTKKIKNRLVSNSEVKVMLRDKKTEYDYEGLQGWGDNSSLSKSR</sequence>
<dbReference type="AlphaFoldDB" id="A0AAU9KEW6"/>
<evidence type="ECO:0000313" key="1">
    <source>
        <dbReference type="EMBL" id="CAG9334201.1"/>
    </source>
</evidence>
<gene>
    <name evidence="1" type="ORF">BSTOLATCC_MIC60821</name>
</gene>
<dbReference type="Proteomes" id="UP001162131">
    <property type="component" value="Unassembled WGS sequence"/>
</dbReference>
<comment type="caution">
    <text evidence="1">The sequence shown here is derived from an EMBL/GenBank/DDBJ whole genome shotgun (WGS) entry which is preliminary data.</text>
</comment>
<accession>A0AAU9KEW6</accession>
<keyword evidence="2" id="KW-1185">Reference proteome</keyword>
<dbReference type="EMBL" id="CAJZBQ010000058">
    <property type="protein sequence ID" value="CAG9334201.1"/>
    <property type="molecule type" value="Genomic_DNA"/>
</dbReference>
<organism evidence="1 2">
    <name type="scientific">Blepharisma stoltei</name>
    <dbReference type="NCBI Taxonomy" id="1481888"/>
    <lineage>
        <taxon>Eukaryota</taxon>
        <taxon>Sar</taxon>
        <taxon>Alveolata</taxon>
        <taxon>Ciliophora</taxon>
        <taxon>Postciliodesmatophora</taxon>
        <taxon>Heterotrichea</taxon>
        <taxon>Heterotrichida</taxon>
        <taxon>Blepharismidae</taxon>
        <taxon>Blepharisma</taxon>
    </lineage>
</organism>
<evidence type="ECO:0000313" key="2">
    <source>
        <dbReference type="Proteomes" id="UP001162131"/>
    </source>
</evidence>
<protein>
    <submittedName>
        <fullName evidence="1">Uncharacterized protein</fullName>
    </submittedName>
</protein>